<sequence>MSVFWNLVARLGSQGDLRSLRYYEVAGPCRPVCAGSHSHLFHASSAGKGVRYGAAPVCAWDGGRRSEDRGSCRIRGLRAGRLVTECTVHGIAGGAVGRHPHEVPSEEASREMPPRSSTSLGCGQMQLGPRTAVRAQVVQEASGGDSRPVN</sequence>
<keyword evidence="3" id="KW-1185">Reference proteome</keyword>
<reference evidence="2 3" key="1">
    <citation type="journal article" date="2018" name="Biotechnol. Biofuels">
        <title>Integrative visual omics of the white-rot fungus Polyporus brumalis exposes the biotechnological potential of its oxidative enzymes for delignifying raw plant biomass.</title>
        <authorList>
            <person name="Miyauchi S."/>
            <person name="Rancon A."/>
            <person name="Drula E."/>
            <person name="Hage H."/>
            <person name="Chaduli D."/>
            <person name="Favel A."/>
            <person name="Grisel S."/>
            <person name="Henrissat B."/>
            <person name="Herpoel-Gimbert I."/>
            <person name="Ruiz-Duenas F.J."/>
            <person name="Chevret D."/>
            <person name="Hainaut M."/>
            <person name="Lin J."/>
            <person name="Wang M."/>
            <person name="Pangilinan J."/>
            <person name="Lipzen A."/>
            <person name="Lesage-Meessen L."/>
            <person name="Navarro D."/>
            <person name="Riley R."/>
            <person name="Grigoriev I.V."/>
            <person name="Zhou S."/>
            <person name="Raouche S."/>
            <person name="Rosso M.N."/>
        </authorList>
    </citation>
    <scope>NUCLEOTIDE SEQUENCE [LARGE SCALE GENOMIC DNA]</scope>
    <source>
        <strain evidence="2 3">BRFM 1820</strain>
    </source>
</reference>
<evidence type="ECO:0000313" key="3">
    <source>
        <dbReference type="Proteomes" id="UP000256964"/>
    </source>
</evidence>
<gene>
    <name evidence="2" type="ORF">OH76DRAFT_1034605</name>
</gene>
<evidence type="ECO:0000256" key="1">
    <source>
        <dbReference type="SAM" id="MobiDB-lite"/>
    </source>
</evidence>
<feature type="region of interest" description="Disordered" evidence="1">
    <location>
        <begin position="94"/>
        <end position="125"/>
    </location>
</feature>
<dbReference type="Proteomes" id="UP000256964">
    <property type="component" value="Unassembled WGS sequence"/>
</dbReference>
<feature type="compositionally biased region" description="Basic and acidic residues" evidence="1">
    <location>
        <begin position="99"/>
        <end position="113"/>
    </location>
</feature>
<protein>
    <submittedName>
        <fullName evidence="2">Uncharacterized protein</fullName>
    </submittedName>
</protein>
<organism evidence="2 3">
    <name type="scientific">Lentinus brumalis</name>
    <dbReference type="NCBI Taxonomy" id="2498619"/>
    <lineage>
        <taxon>Eukaryota</taxon>
        <taxon>Fungi</taxon>
        <taxon>Dikarya</taxon>
        <taxon>Basidiomycota</taxon>
        <taxon>Agaricomycotina</taxon>
        <taxon>Agaricomycetes</taxon>
        <taxon>Polyporales</taxon>
        <taxon>Polyporaceae</taxon>
        <taxon>Lentinus</taxon>
    </lineage>
</organism>
<accession>A0A371CX27</accession>
<evidence type="ECO:0000313" key="2">
    <source>
        <dbReference type="EMBL" id="RDX44843.1"/>
    </source>
</evidence>
<dbReference type="EMBL" id="KZ857444">
    <property type="protein sequence ID" value="RDX44843.1"/>
    <property type="molecule type" value="Genomic_DNA"/>
</dbReference>
<proteinExistence type="predicted"/>
<dbReference type="AlphaFoldDB" id="A0A371CX27"/>
<name>A0A371CX27_9APHY</name>